<reference evidence="3 4" key="1">
    <citation type="journal article" date="2012" name="J. Bacteriol.">
        <title>Draft Genome Sequence of Cecembia lonarensis Strain LW9T, Isolated from Lonar Lake, a Haloalkaline Lake in India.</title>
        <authorList>
            <person name="Shivaji S."/>
            <person name="Ara S."/>
            <person name="Singh A."/>
            <person name="Pinnaka A.K."/>
        </authorList>
    </citation>
    <scope>NUCLEOTIDE SEQUENCE [LARGE SCALE GENOMIC DNA]</scope>
    <source>
        <strain evidence="3 4">LW9</strain>
    </source>
</reference>
<name>K1LFY0_CECL9</name>
<dbReference type="PANTHER" id="PTHR34477">
    <property type="entry name" value="UPF0213 PROTEIN YHBQ"/>
    <property type="match status" value="1"/>
</dbReference>
<keyword evidence="4" id="KW-1185">Reference proteome</keyword>
<accession>K1LFY0</accession>
<dbReference type="InterPro" id="IPR050190">
    <property type="entry name" value="UPF0213_domain"/>
</dbReference>
<dbReference type="PATRIC" id="fig|1225176.3.peg.2332"/>
<dbReference type="SUPFAM" id="SSF82771">
    <property type="entry name" value="GIY-YIG endonuclease"/>
    <property type="match status" value="1"/>
</dbReference>
<gene>
    <name evidence="3" type="ORF">B879_02184</name>
</gene>
<evidence type="ECO:0000313" key="4">
    <source>
        <dbReference type="Proteomes" id="UP000004478"/>
    </source>
</evidence>
<dbReference type="SMART" id="SM00465">
    <property type="entry name" value="GIYc"/>
    <property type="match status" value="1"/>
</dbReference>
<dbReference type="AlphaFoldDB" id="K1LFY0"/>
<dbReference type="Gene3D" id="3.40.1440.10">
    <property type="entry name" value="GIY-YIG endonuclease"/>
    <property type="match status" value="1"/>
</dbReference>
<protein>
    <submittedName>
        <fullName evidence="3">GIY-YIG nuclease superfamily protein</fullName>
    </submittedName>
</protein>
<dbReference type="RefSeq" id="WP_009185214.1">
    <property type="nucleotide sequence ID" value="NZ_AMGM01000031.1"/>
</dbReference>
<evidence type="ECO:0000259" key="2">
    <source>
        <dbReference type="PROSITE" id="PS50164"/>
    </source>
</evidence>
<dbReference type="InterPro" id="IPR035901">
    <property type="entry name" value="GIY-YIG_endonuc_sf"/>
</dbReference>
<dbReference type="InterPro" id="IPR000305">
    <property type="entry name" value="GIY-YIG_endonuc"/>
</dbReference>
<dbReference type="PROSITE" id="PS50164">
    <property type="entry name" value="GIY_YIG"/>
    <property type="match status" value="1"/>
</dbReference>
<sequence>MRRHEYFVYILTNQNKTVLYVGMTNDLSRRLSEHTDKYNPEGFTAKYKCKFLLHWESYQYVRDAIAREKEIKKWRREKKEKLISENNPNWDFLNKEVVEN</sequence>
<evidence type="ECO:0000256" key="1">
    <source>
        <dbReference type="ARBA" id="ARBA00007435"/>
    </source>
</evidence>
<dbReference type="Pfam" id="PF01541">
    <property type="entry name" value="GIY-YIG"/>
    <property type="match status" value="1"/>
</dbReference>
<dbReference type="PANTHER" id="PTHR34477:SF5">
    <property type="entry name" value="BSL5627 PROTEIN"/>
    <property type="match status" value="1"/>
</dbReference>
<dbReference type="OrthoDB" id="1495241at2"/>
<organism evidence="3 4">
    <name type="scientific">Cecembia lonarensis (strain CCUG 58316 / KCTC 22772 / LW9)</name>
    <dbReference type="NCBI Taxonomy" id="1225176"/>
    <lineage>
        <taxon>Bacteria</taxon>
        <taxon>Pseudomonadati</taxon>
        <taxon>Bacteroidota</taxon>
        <taxon>Cytophagia</taxon>
        <taxon>Cytophagales</taxon>
        <taxon>Cyclobacteriaceae</taxon>
        <taxon>Cecembia</taxon>
    </lineage>
</organism>
<dbReference type="EMBL" id="AMGM01000031">
    <property type="protein sequence ID" value="EKB49173.1"/>
    <property type="molecule type" value="Genomic_DNA"/>
</dbReference>
<evidence type="ECO:0000313" key="3">
    <source>
        <dbReference type="EMBL" id="EKB49173.1"/>
    </source>
</evidence>
<comment type="similarity">
    <text evidence="1">Belongs to the UPF0213 family.</text>
</comment>
<comment type="caution">
    <text evidence="3">The sequence shown here is derived from an EMBL/GenBank/DDBJ whole genome shotgun (WGS) entry which is preliminary data.</text>
</comment>
<feature type="domain" description="GIY-YIG" evidence="2">
    <location>
        <begin position="4"/>
        <end position="81"/>
    </location>
</feature>
<proteinExistence type="inferred from homology"/>
<dbReference type="Proteomes" id="UP000004478">
    <property type="component" value="Unassembled WGS sequence"/>
</dbReference>